<dbReference type="Gene3D" id="6.10.250.720">
    <property type="match status" value="1"/>
</dbReference>
<evidence type="ECO:0000259" key="10">
    <source>
        <dbReference type="Pfam" id="PF11978"/>
    </source>
</evidence>
<accession>V4AAA9</accession>
<dbReference type="FunFam" id="2.30.30.570:FF:000001">
    <property type="entry name" value="major vault protein-like"/>
    <property type="match status" value="1"/>
</dbReference>
<feature type="domain" description="Major vault protein repeat" evidence="9">
    <location>
        <begin position="180"/>
        <end position="218"/>
    </location>
</feature>
<evidence type="ECO:0000256" key="8">
    <source>
        <dbReference type="PROSITE-ProRule" id="PRU00571"/>
    </source>
</evidence>
<keyword evidence="15" id="KW-1185">Reference proteome</keyword>
<evidence type="ECO:0000256" key="3">
    <source>
        <dbReference type="ARBA" id="ARBA00018296"/>
    </source>
</evidence>
<dbReference type="GeneID" id="20232237"/>
<dbReference type="InterPro" id="IPR021870">
    <property type="entry name" value="MVP_shoulder"/>
</dbReference>
<keyword evidence="7 8" id="KW-0687">Ribonucleoprotein</keyword>
<name>V4AAA9_LOTGI</name>
<reference evidence="14 15" key="1">
    <citation type="journal article" date="2013" name="Nature">
        <title>Insights into bilaterian evolution from three spiralian genomes.</title>
        <authorList>
            <person name="Simakov O."/>
            <person name="Marletaz F."/>
            <person name="Cho S.J."/>
            <person name="Edsinger-Gonzales E."/>
            <person name="Havlak P."/>
            <person name="Hellsten U."/>
            <person name="Kuo D.H."/>
            <person name="Larsson T."/>
            <person name="Lv J."/>
            <person name="Arendt D."/>
            <person name="Savage R."/>
            <person name="Osoegawa K."/>
            <person name="de Jong P."/>
            <person name="Grimwood J."/>
            <person name="Chapman J.A."/>
            <person name="Shapiro H."/>
            <person name="Aerts A."/>
            <person name="Otillar R.P."/>
            <person name="Terry A.Y."/>
            <person name="Boore J.L."/>
            <person name="Grigoriev I.V."/>
            <person name="Lindberg D.R."/>
            <person name="Seaver E.C."/>
            <person name="Weisblat D.A."/>
            <person name="Putnam N.H."/>
            <person name="Rokhsar D.S."/>
        </authorList>
    </citation>
    <scope>NUCLEOTIDE SEQUENCE [LARGE SCALE GENOMIC DNA]</scope>
</reference>
<feature type="domain" description="Major vault protein repeat" evidence="9">
    <location>
        <begin position="128"/>
        <end position="166"/>
    </location>
</feature>
<feature type="domain" description="Major vault protein repeat" evidence="12">
    <location>
        <begin position="457"/>
        <end position="518"/>
    </location>
</feature>
<dbReference type="FunFam" id="2.30.30.550:FF:000001">
    <property type="entry name" value="major vault protein-like"/>
    <property type="match status" value="1"/>
</dbReference>
<protein>
    <recommendedName>
        <fullName evidence="3">Major vault protein</fullName>
    </recommendedName>
</protein>
<dbReference type="Gene3D" id="2.30.30.550">
    <property type="entry name" value="Major Vault Protein repeat"/>
    <property type="match status" value="4"/>
</dbReference>
<feature type="domain" description="Major vault protein repeat" evidence="11">
    <location>
        <begin position="47"/>
        <end position="108"/>
    </location>
</feature>
<dbReference type="Gene3D" id="6.20.380.10">
    <property type="match status" value="1"/>
</dbReference>
<dbReference type="InterPro" id="IPR002499">
    <property type="entry name" value="Vault_N"/>
</dbReference>
<dbReference type="Pfam" id="PF01505">
    <property type="entry name" value="Vault"/>
    <property type="match status" value="3"/>
</dbReference>
<evidence type="ECO:0000259" key="13">
    <source>
        <dbReference type="Pfam" id="PF17796"/>
    </source>
</evidence>
<dbReference type="EMBL" id="KB202444">
    <property type="protein sequence ID" value="ESO90246.1"/>
    <property type="molecule type" value="Genomic_DNA"/>
</dbReference>
<proteinExistence type="predicted"/>
<dbReference type="CTD" id="20232237"/>
<evidence type="ECO:0000313" key="14">
    <source>
        <dbReference type="EMBL" id="ESO90246.1"/>
    </source>
</evidence>
<dbReference type="InterPro" id="IPR036013">
    <property type="entry name" value="Band_7/SPFH_dom_sf"/>
</dbReference>
<sequence>MSRVISVPPFTFIHILNNNTNISQIEIGPKNFALQTNEVLITEPCPMVKVPPGHYCIILNPMRYIQVIQIMEISKYEAGKFCELKMGQSEVRLNGEPFPLYPGESLYGAENFGKTSKDYSSAIKPLPVIPANHALSVTALVDHDDGGVVRRAGDMWHIEGPITYIPTVEAEINKIVEPVVIKMDQVLRLSAKQDCIDSSGRRRVTGEEWYITEQGAYLQGVHENFLGLEEKITLTPDTGYHLGATERLTDFMGKHRLPGEAWLVTGEQTDLIIPQIEQSLVLYRLSITEIFQVNKRDACLLTYIIIVPGEKLESGIQNTRILSADETLVLQAIEDFTDDLEEVVFSEEVIRKAGDRWMITGPLEYIPPIHVKILSQRVAVPLSKNEGIYIQNIRTGEVRSVMGQCSYMLQEWEELWAKILSDDVEELLSGSGEIRKLAYYEQSIDPKILQGRNKTRVVTYRCPGNTAVQVYNYQKKTARVIFGPDLVILGPHENFNVLSLSAGKPKVPNALKSLCLLLGPDFITDIIEVETSDHARLQIKIAFNNYFEIDSEHEEKIFAVPDFIGFACNQIGGKIRGAIAQVPFDKFHRNSLQVIQYAVFGVNSSKLQFDVNNLVITSLDVQSIEPVDRKMRDSLSKSVQMAIEISTSSVEAAASHEAQRNEQIAKGNLERQKLANERNSERERTKLLELCAMTAAVESTGQAKAEAQANAEKTLIECHSEIEAAKLKAEAMTIEHNAKLLSQIQMRRYEIDYLRKENELELNRTKRMAAIEINNFENKVNALGVETLKAMARAGPETKIKLLQSVGLESMLVTDGNNPINLFNTSNGLIGASQTS</sequence>
<feature type="repeat" description="MVP" evidence="8">
    <location>
        <begin position="324"/>
        <end position="383"/>
    </location>
</feature>
<evidence type="ECO:0000259" key="9">
    <source>
        <dbReference type="Pfam" id="PF01505"/>
    </source>
</evidence>
<dbReference type="OMA" id="IRKMAYF"/>
<dbReference type="InterPro" id="IPR041139">
    <property type="entry name" value="MVP_rep_dom"/>
</dbReference>
<evidence type="ECO:0000313" key="15">
    <source>
        <dbReference type="Proteomes" id="UP000030746"/>
    </source>
</evidence>
<dbReference type="GO" id="GO:1990904">
    <property type="term" value="C:ribonucleoprotein complex"/>
    <property type="evidence" value="ECO:0007669"/>
    <property type="project" value="UniProtKB-UniRule"/>
</dbReference>
<feature type="domain" description="Major vault protein shoulder" evidence="10">
    <location>
        <begin position="519"/>
        <end position="628"/>
    </location>
</feature>
<dbReference type="Pfam" id="PF17794">
    <property type="entry name" value="Vault_2"/>
    <property type="match status" value="1"/>
</dbReference>
<feature type="domain" description="Major vault protein repeat" evidence="13">
    <location>
        <begin position="379"/>
        <end position="430"/>
    </location>
</feature>
<dbReference type="Pfam" id="PF11978">
    <property type="entry name" value="MVP_shoulder"/>
    <property type="match status" value="1"/>
</dbReference>
<evidence type="ECO:0000256" key="6">
    <source>
        <dbReference type="ARBA" id="ARBA00023242"/>
    </source>
</evidence>
<keyword evidence="5" id="KW-0677">Repeat</keyword>
<evidence type="ECO:0000256" key="4">
    <source>
        <dbReference type="ARBA" id="ARBA00022490"/>
    </source>
</evidence>
<evidence type="ECO:0000256" key="1">
    <source>
        <dbReference type="ARBA" id="ARBA00004123"/>
    </source>
</evidence>
<comment type="subcellular location">
    <subcellularLocation>
        <location evidence="2 8">Cytoplasm</location>
    </subcellularLocation>
    <subcellularLocation>
        <location evidence="1">Nucleus</location>
    </subcellularLocation>
</comment>
<evidence type="ECO:0000256" key="2">
    <source>
        <dbReference type="ARBA" id="ARBA00004496"/>
    </source>
</evidence>
<dbReference type="AlphaFoldDB" id="V4AAA9"/>
<dbReference type="Pfam" id="PF17795">
    <property type="entry name" value="Vault_3"/>
    <property type="match status" value="1"/>
</dbReference>
<dbReference type="Pfam" id="PF17796">
    <property type="entry name" value="Vault_4"/>
    <property type="match status" value="1"/>
</dbReference>
<dbReference type="Gene3D" id="2.30.30.560">
    <property type="match status" value="1"/>
</dbReference>
<gene>
    <name evidence="14" type="ORF">LOTGIDRAFT_123412</name>
</gene>
<keyword evidence="4 8" id="KW-0963">Cytoplasm</keyword>
<dbReference type="PROSITE" id="PS51224">
    <property type="entry name" value="MVP"/>
    <property type="match status" value="4"/>
</dbReference>
<organism evidence="14 15">
    <name type="scientific">Lottia gigantea</name>
    <name type="common">Giant owl limpet</name>
    <dbReference type="NCBI Taxonomy" id="225164"/>
    <lineage>
        <taxon>Eukaryota</taxon>
        <taxon>Metazoa</taxon>
        <taxon>Spiralia</taxon>
        <taxon>Lophotrochozoa</taxon>
        <taxon>Mollusca</taxon>
        <taxon>Gastropoda</taxon>
        <taxon>Patellogastropoda</taxon>
        <taxon>Lottioidea</taxon>
        <taxon>Lottiidae</taxon>
        <taxon>Lottia</taxon>
    </lineage>
</organism>
<dbReference type="GO" id="GO:0005634">
    <property type="term" value="C:nucleus"/>
    <property type="evidence" value="ECO:0007669"/>
    <property type="project" value="UniProtKB-SubCell"/>
</dbReference>
<dbReference type="InterPro" id="IPR043179">
    <property type="entry name" value="Vault_2_sf"/>
</dbReference>
<feature type="domain" description="Major vault protein repeat" evidence="9">
    <location>
        <begin position="321"/>
        <end position="368"/>
    </location>
</feature>
<dbReference type="Gene3D" id="2.30.30.620">
    <property type="match status" value="1"/>
</dbReference>
<feature type="repeat" description="MVP" evidence="8">
    <location>
        <begin position="236"/>
        <end position="290"/>
    </location>
</feature>
<feature type="repeat" description="MVP" evidence="8">
    <location>
        <begin position="131"/>
        <end position="182"/>
    </location>
</feature>
<dbReference type="HOGENOM" id="CLU_016171_0_0_1"/>
<dbReference type="InterPro" id="IPR041136">
    <property type="entry name" value="Vault_4"/>
</dbReference>
<dbReference type="InterPro" id="IPR043023">
    <property type="entry name" value="MVP_rep_sf"/>
</dbReference>
<dbReference type="CDD" id="cd08825">
    <property type="entry name" value="MVP_shoulder"/>
    <property type="match status" value="1"/>
</dbReference>
<evidence type="ECO:0000259" key="12">
    <source>
        <dbReference type="Pfam" id="PF17795"/>
    </source>
</evidence>
<feature type="repeat" description="MVP" evidence="8">
    <location>
        <begin position="183"/>
        <end position="235"/>
    </location>
</feature>
<dbReference type="InterPro" id="IPR039059">
    <property type="entry name" value="MVP"/>
</dbReference>
<evidence type="ECO:0000256" key="7">
    <source>
        <dbReference type="ARBA" id="ARBA00023274"/>
    </source>
</evidence>
<evidence type="ECO:0000259" key="11">
    <source>
        <dbReference type="Pfam" id="PF17794"/>
    </source>
</evidence>
<dbReference type="OrthoDB" id="6125719at2759"/>
<dbReference type="InterPro" id="IPR041134">
    <property type="entry name" value="Vault_2"/>
</dbReference>
<dbReference type="PANTHER" id="PTHR14165:SF16">
    <property type="entry name" value="MAJOR VAULT PROTEIN"/>
    <property type="match status" value="1"/>
</dbReference>
<evidence type="ECO:0000256" key="5">
    <source>
        <dbReference type="ARBA" id="ARBA00022737"/>
    </source>
</evidence>
<dbReference type="Proteomes" id="UP000030746">
    <property type="component" value="Unassembled WGS sequence"/>
</dbReference>
<dbReference type="PANTHER" id="PTHR14165">
    <property type="entry name" value="MAJOR VAULT PROTEIN"/>
    <property type="match status" value="1"/>
</dbReference>
<dbReference type="KEGG" id="lgi:LOTGIDRAFT_123412"/>
<dbReference type="Gene3D" id="2.30.30.570">
    <property type="match status" value="2"/>
</dbReference>
<keyword evidence="6" id="KW-0539">Nucleus</keyword>
<dbReference type="InterPro" id="IPR040989">
    <property type="entry name" value="Vault_3"/>
</dbReference>
<dbReference type="RefSeq" id="XP_009058923.1">
    <property type="nucleotide sequence ID" value="XM_009060675.1"/>
</dbReference>
<dbReference type="Gene3D" id="3.30.479.30">
    <property type="entry name" value="Band 7 domain"/>
    <property type="match status" value="1"/>
</dbReference>
<dbReference type="GO" id="GO:0005737">
    <property type="term" value="C:cytoplasm"/>
    <property type="evidence" value="ECO:0007669"/>
    <property type="project" value="UniProtKB-SubCell"/>
</dbReference>